<dbReference type="InterPro" id="IPR017884">
    <property type="entry name" value="SANT_dom"/>
</dbReference>
<evidence type="ECO:0000259" key="8">
    <source>
        <dbReference type="PROSITE" id="PS50090"/>
    </source>
</evidence>
<feature type="domain" description="Myb-like" evidence="8">
    <location>
        <begin position="102"/>
        <end position="154"/>
    </location>
</feature>
<dbReference type="FunFam" id="1.10.10.60:FF:000009">
    <property type="entry name" value="transcription factor MYB1R1"/>
    <property type="match status" value="1"/>
</dbReference>
<dbReference type="Gene3D" id="1.10.10.60">
    <property type="entry name" value="Homeodomain-like"/>
    <property type="match status" value="2"/>
</dbReference>
<reference evidence="11 12" key="1">
    <citation type="submission" date="2024-12" db="EMBL/GenBank/DDBJ databases">
        <title>The unique morphological basis and parallel evolutionary history of personate flowers in Penstemon.</title>
        <authorList>
            <person name="Depatie T.H."/>
            <person name="Wessinger C.A."/>
        </authorList>
    </citation>
    <scope>NUCLEOTIDE SEQUENCE [LARGE SCALE GENOMIC DNA]</scope>
    <source>
        <strain evidence="11">WTNN_2</strain>
        <tissue evidence="11">Leaf</tissue>
    </source>
</reference>
<dbReference type="Proteomes" id="UP001634393">
    <property type="component" value="Unassembled WGS sequence"/>
</dbReference>
<comment type="subcellular location">
    <subcellularLocation>
        <location evidence="1">Nucleus</location>
    </subcellularLocation>
</comment>
<feature type="compositionally biased region" description="Polar residues" evidence="7">
    <location>
        <begin position="89"/>
        <end position="98"/>
    </location>
</feature>
<feature type="region of interest" description="Disordered" evidence="7">
    <location>
        <begin position="84"/>
        <end position="110"/>
    </location>
</feature>
<keyword evidence="2" id="KW-0217">Developmental protein</keyword>
<feature type="domain" description="HTH myb-type" evidence="10">
    <location>
        <begin position="102"/>
        <end position="158"/>
    </location>
</feature>
<evidence type="ECO:0000256" key="3">
    <source>
        <dbReference type="ARBA" id="ARBA00023015"/>
    </source>
</evidence>
<dbReference type="PANTHER" id="PTHR44042">
    <property type="entry name" value="DUPLICATED HOMEODOMAIN-LIKE SUPERFAMILY PROTEIN-RELATED"/>
    <property type="match status" value="1"/>
</dbReference>
<name>A0ABD3TQ32_9LAMI</name>
<comment type="caution">
    <text evidence="11">The sequence shown here is derived from an EMBL/GenBank/DDBJ whole genome shotgun (WGS) entry which is preliminary data.</text>
</comment>
<evidence type="ECO:0000256" key="4">
    <source>
        <dbReference type="ARBA" id="ARBA00023125"/>
    </source>
</evidence>
<dbReference type="GO" id="GO:0048262">
    <property type="term" value="P:determination of dorsal/ventral asymmetry"/>
    <property type="evidence" value="ECO:0007669"/>
    <property type="project" value="UniProtKB-ARBA"/>
</dbReference>
<evidence type="ECO:0000259" key="10">
    <source>
        <dbReference type="PROSITE" id="PS51294"/>
    </source>
</evidence>
<dbReference type="InterPro" id="IPR009057">
    <property type="entry name" value="Homeodomain-like_sf"/>
</dbReference>
<protein>
    <submittedName>
        <fullName evidence="11">Uncharacterized protein</fullName>
    </submittedName>
</protein>
<accession>A0ABD3TQ32</accession>
<keyword evidence="4" id="KW-0238">DNA-binding</keyword>
<organism evidence="11 12">
    <name type="scientific">Penstemon smallii</name>
    <dbReference type="NCBI Taxonomy" id="265156"/>
    <lineage>
        <taxon>Eukaryota</taxon>
        <taxon>Viridiplantae</taxon>
        <taxon>Streptophyta</taxon>
        <taxon>Embryophyta</taxon>
        <taxon>Tracheophyta</taxon>
        <taxon>Spermatophyta</taxon>
        <taxon>Magnoliopsida</taxon>
        <taxon>eudicotyledons</taxon>
        <taxon>Gunneridae</taxon>
        <taxon>Pentapetalae</taxon>
        <taxon>asterids</taxon>
        <taxon>lamiids</taxon>
        <taxon>Lamiales</taxon>
        <taxon>Plantaginaceae</taxon>
        <taxon>Cheloneae</taxon>
        <taxon>Penstemon</taxon>
    </lineage>
</organism>
<keyword evidence="12" id="KW-1185">Reference proteome</keyword>
<dbReference type="Pfam" id="PF00249">
    <property type="entry name" value="Myb_DNA-binding"/>
    <property type="match status" value="2"/>
</dbReference>
<keyword evidence="5" id="KW-0804">Transcription</keyword>
<dbReference type="InterPro" id="IPR017930">
    <property type="entry name" value="Myb_dom"/>
</dbReference>
<dbReference type="PANTHER" id="PTHR44042:SF69">
    <property type="entry name" value="TRANSCRIPTION FACTOR MYB-RELATED FAMILY"/>
    <property type="match status" value="1"/>
</dbReference>
<sequence length="202" mass="23243">MNNNNNNNRRILAEPEYVTWSREEDKIFENSLVTILLIDDRDDDIDRWQKVADLLPGKTADDVKLHYQLLLCDVEDIESGLIHEKDQIQKPTQSSKHTASAGDRKKGRPWTQDEHRLFIKGLETYGKGDWRSISRNLIKTRTPTQVASHAQKYFLRHKTELHKRKRTSIHDITTSTSDPLSITIISAPGPTSCNSNNNIIIM</sequence>
<evidence type="ECO:0000259" key="9">
    <source>
        <dbReference type="PROSITE" id="PS51293"/>
    </source>
</evidence>
<dbReference type="GO" id="GO:0009908">
    <property type="term" value="P:flower development"/>
    <property type="evidence" value="ECO:0007669"/>
    <property type="project" value="UniProtKB-ARBA"/>
</dbReference>
<dbReference type="NCBIfam" id="TIGR01557">
    <property type="entry name" value="myb_SHAQKYF"/>
    <property type="match status" value="1"/>
</dbReference>
<dbReference type="SMART" id="SM00717">
    <property type="entry name" value="SANT"/>
    <property type="match status" value="2"/>
</dbReference>
<dbReference type="EMBL" id="JBJXBP010000003">
    <property type="protein sequence ID" value="KAL3838173.1"/>
    <property type="molecule type" value="Genomic_DNA"/>
</dbReference>
<dbReference type="PROSITE" id="PS51293">
    <property type="entry name" value="SANT"/>
    <property type="match status" value="1"/>
</dbReference>
<evidence type="ECO:0000256" key="5">
    <source>
        <dbReference type="ARBA" id="ARBA00023163"/>
    </source>
</evidence>
<evidence type="ECO:0000313" key="11">
    <source>
        <dbReference type="EMBL" id="KAL3838173.1"/>
    </source>
</evidence>
<proteinExistence type="predicted"/>
<dbReference type="GO" id="GO:0005634">
    <property type="term" value="C:nucleus"/>
    <property type="evidence" value="ECO:0007669"/>
    <property type="project" value="UniProtKB-SubCell"/>
</dbReference>
<feature type="domain" description="SANT" evidence="9">
    <location>
        <begin position="105"/>
        <end position="158"/>
    </location>
</feature>
<dbReference type="PROSITE" id="PS51294">
    <property type="entry name" value="HTH_MYB"/>
    <property type="match status" value="1"/>
</dbReference>
<dbReference type="AlphaFoldDB" id="A0ABD3TQ32"/>
<evidence type="ECO:0000256" key="7">
    <source>
        <dbReference type="SAM" id="MobiDB-lite"/>
    </source>
</evidence>
<dbReference type="SUPFAM" id="SSF46689">
    <property type="entry name" value="Homeodomain-like"/>
    <property type="match status" value="2"/>
</dbReference>
<keyword evidence="3" id="KW-0805">Transcription regulation</keyword>
<evidence type="ECO:0000313" key="12">
    <source>
        <dbReference type="Proteomes" id="UP001634393"/>
    </source>
</evidence>
<gene>
    <name evidence="11" type="ORF">ACJIZ3_022764</name>
</gene>
<evidence type="ECO:0000256" key="6">
    <source>
        <dbReference type="ARBA" id="ARBA00023242"/>
    </source>
</evidence>
<dbReference type="GO" id="GO:0003677">
    <property type="term" value="F:DNA binding"/>
    <property type="evidence" value="ECO:0007669"/>
    <property type="project" value="UniProtKB-KW"/>
</dbReference>
<dbReference type="InterPro" id="IPR001005">
    <property type="entry name" value="SANT/Myb"/>
</dbReference>
<dbReference type="PROSITE" id="PS50090">
    <property type="entry name" value="MYB_LIKE"/>
    <property type="match status" value="2"/>
</dbReference>
<dbReference type="InterPro" id="IPR006447">
    <property type="entry name" value="Myb_dom_plants"/>
</dbReference>
<feature type="domain" description="Myb-like" evidence="8">
    <location>
        <begin position="20"/>
        <end position="71"/>
    </location>
</feature>
<evidence type="ECO:0000256" key="1">
    <source>
        <dbReference type="ARBA" id="ARBA00004123"/>
    </source>
</evidence>
<dbReference type="CDD" id="cd00167">
    <property type="entry name" value="SANT"/>
    <property type="match status" value="2"/>
</dbReference>
<evidence type="ECO:0000256" key="2">
    <source>
        <dbReference type="ARBA" id="ARBA00022473"/>
    </source>
</evidence>
<dbReference type="FunFam" id="1.10.10.60:FF:000154">
    <property type="entry name" value="Transcription factor SRM1"/>
    <property type="match status" value="1"/>
</dbReference>
<keyword evidence="6" id="KW-0539">Nucleus</keyword>